<protein>
    <submittedName>
        <fullName evidence="1">Transposase</fullName>
    </submittedName>
</protein>
<keyword evidence="2" id="KW-1185">Reference proteome</keyword>
<comment type="caution">
    <text evidence="1">The sequence shown here is derived from an EMBL/GenBank/DDBJ whole genome shotgun (WGS) entry which is preliminary data.</text>
</comment>
<organism evidence="1 2">
    <name type="scientific">Candidatus Erwinia dacicola</name>
    <dbReference type="NCBI Taxonomy" id="252393"/>
    <lineage>
        <taxon>Bacteria</taxon>
        <taxon>Pseudomonadati</taxon>
        <taxon>Pseudomonadota</taxon>
        <taxon>Gammaproteobacteria</taxon>
        <taxon>Enterobacterales</taxon>
        <taxon>Erwiniaceae</taxon>
        <taxon>Erwinia</taxon>
    </lineage>
</organism>
<gene>
    <name evidence="1" type="ORF">ACZ87_04027</name>
</gene>
<dbReference type="Proteomes" id="UP000244334">
    <property type="component" value="Unassembled WGS sequence"/>
</dbReference>
<name>A0A328T7Q1_9GAMM</name>
<proteinExistence type="predicted"/>
<evidence type="ECO:0000313" key="2">
    <source>
        <dbReference type="Proteomes" id="UP000244334"/>
    </source>
</evidence>
<evidence type="ECO:0000313" key="1">
    <source>
        <dbReference type="EMBL" id="RAP66749.1"/>
    </source>
</evidence>
<dbReference type="EMBL" id="LJAM02000967">
    <property type="protein sequence ID" value="RAP66749.1"/>
    <property type="molecule type" value="Genomic_DNA"/>
</dbReference>
<reference evidence="1" key="1">
    <citation type="submission" date="2018-04" db="EMBL/GenBank/DDBJ databases">
        <title>Genomes of the Obligate Erwinia dacicola and Facultative Enterobacter sp. OLF Endosymbionts of the Olive Fruit fly, Bactrocera oleae.</title>
        <authorList>
            <person name="Estes A.M."/>
            <person name="Hearn D.J."/>
            <person name="Agarwal S."/>
            <person name="Pierson E.A."/>
            <person name="Dunning-Hotopp J.C."/>
        </authorList>
    </citation>
    <scope>NUCLEOTIDE SEQUENCE [LARGE SCALE GENOMIC DNA]</scope>
    <source>
        <strain evidence="1">Oroville</strain>
    </source>
</reference>
<sequence length="39" mass="4314">MSLREATAWAQLHSIAELSDVALMKRLQNAADWFAILAA</sequence>
<dbReference type="AlphaFoldDB" id="A0A328T7Q1"/>
<accession>A0A328T7Q1</accession>